<dbReference type="EMBL" id="JAULSN010000005">
    <property type="protein sequence ID" value="KAK3370795.1"/>
    <property type="molecule type" value="Genomic_DNA"/>
</dbReference>
<dbReference type="PANTHER" id="PTHR42085:SF2">
    <property type="entry name" value="F-BOX DOMAIN-CONTAINING PROTEIN"/>
    <property type="match status" value="1"/>
</dbReference>
<organism evidence="1 2">
    <name type="scientific">Lasiosphaeria ovina</name>
    <dbReference type="NCBI Taxonomy" id="92902"/>
    <lineage>
        <taxon>Eukaryota</taxon>
        <taxon>Fungi</taxon>
        <taxon>Dikarya</taxon>
        <taxon>Ascomycota</taxon>
        <taxon>Pezizomycotina</taxon>
        <taxon>Sordariomycetes</taxon>
        <taxon>Sordariomycetidae</taxon>
        <taxon>Sordariales</taxon>
        <taxon>Lasiosphaeriaceae</taxon>
        <taxon>Lasiosphaeria</taxon>
    </lineage>
</organism>
<comment type="caution">
    <text evidence="1">The sequence shown here is derived from an EMBL/GenBank/DDBJ whole genome shotgun (WGS) entry which is preliminary data.</text>
</comment>
<reference evidence="1" key="2">
    <citation type="submission" date="2023-06" db="EMBL/GenBank/DDBJ databases">
        <authorList>
            <consortium name="Lawrence Berkeley National Laboratory"/>
            <person name="Haridas S."/>
            <person name="Hensen N."/>
            <person name="Bonometti L."/>
            <person name="Westerberg I."/>
            <person name="Brannstrom I.O."/>
            <person name="Guillou S."/>
            <person name="Cros-Aarteil S."/>
            <person name="Calhoun S."/>
            <person name="Kuo A."/>
            <person name="Mondo S."/>
            <person name="Pangilinan J."/>
            <person name="Riley R."/>
            <person name="Labutti K."/>
            <person name="Andreopoulos B."/>
            <person name="Lipzen A."/>
            <person name="Chen C."/>
            <person name="Yanf M."/>
            <person name="Daum C."/>
            <person name="Ng V."/>
            <person name="Clum A."/>
            <person name="Steindorff A."/>
            <person name="Ohm R."/>
            <person name="Martin F."/>
            <person name="Silar P."/>
            <person name="Natvig D."/>
            <person name="Lalanne C."/>
            <person name="Gautier V."/>
            <person name="Ament-Velasquez S.L."/>
            <person name="Kruys A."/>
            <person name="Hutchinson M.I."/>
            <person name="Powell A.J."/>
            <person name="Barry K."/>
            <person name="Miller A.N."/>
            <person name="Grigoriev I.V."/>
            <person name="Debuchy R."/>
            <person name="Gladieux P."/>
            <person name="Thoren M.H."/>
            <person name="Johannesson H."/>
        </authorList>
    </citation>
    <scope>NUCLEOTIDE SEQUENCE</scope>
    <source>
        <strain evidence="1">CBS 958.72</strain>
    </source>
</reference>
<name>A0AAE0K6Y4_9PEZI</name>
<gene>
    <name evidence="1" type="ORF">B0T24DRAFT_679946</name>
</gene>
<reference evidence="1" key="1">
    <citation type="journal article" date="2023" name="Mol. Phylogenet. Evol.">
        <title>Genome-scale phylogeny and comparative genomics of the fungal order Sordariales.</title>
        <authorList>
            <person name="Hensen N."/>
            <person name="Bonometti L."/>
            <person name="Westerberg I."/>
            <person name="Brannstrom I.O."/>
            <person name="Guillou S."/>
            <person name="Cros-Aarteil S."/>
            <person name="Calhoun S."/>
            <person name="Haridas S."/>
            <person name="Kuo A."/>
            <person name="Mondo S."/>
            <person name="Pangilinan J."/>
            <person name="Riley R."/>
            <person name="LaButti K."/>
            <person name="Andreopoulos B."/>
            <person name="Lipzen A."/>
            <person name="Chen C."/>
            <person name="Yan M."/>
            <person name="Daum C."/>
            <person name="Ng V."/>
            <person name="Clum A."/>
            <person name="Steindorff A."/>
            <person name="Ohm R.A."/>
            <person name="Martin F."/>
            <person name="Silar P."/>
            <person name="Natvig D.O."/>
            <person name="Lalanne C."/>
            <person name="Gautier V."/>
            <person name="Ament-Velasquez S.L."/>
            <person name="Kruys A."/>
            <person name="Hutchinson M.I."/>
            <person name="Powell A.J."/>
            <person name="Barry K."/>
            <person name="Miller A.N."/>
            <person name="Grigoriev I.V."/>
            <person name="Debuchy R."/>
            <person name="Gladieux P."/>
            <person name="Hiltunen Thoren M."/>
            <person name="Johannesson H."/>
        </authorList>
    </citation>
    <scope>NUCLEOTIDE SEQUENCE</scope>
    <source>
        <strain evidence="1">CBS 958.72</strain>
    </source>
</reference>
<keyword evidence="2" id="KW-1185">Reference proteome</keyword>
<dbReference type="AlphaFoldDB" id="A0AAE0K6Y4"/>
<dbReference type="Proteomes" id="UP001287356">
    <property type="component" value="Unassembled WGS sequence"/>
</dbReference>
<protein>
    <submittedName>
        <fullName evidence="1">Uncharacterized protein</fullName>
    </submittedName>
</protein>
<dbReference type="PANTHER" id="PTHR42085">
    <property type="entry name" value="F-BOX DOMAIN-CONTAINING PROTEIN"/>
    <property type="match status" value="1"/>
</dbReference>
<evidence type="ECO:0000313" key="2">
    <source>
        <dbReference type="Proteomes" id="UP001287356"/>
    </source>
</evidence>
<evidence type="ECO:0000313" key="1">
    <source>
        <dbReference type="EMBL" id="KAK3370795.1"/>
    </source>
</evidence>
<proteinExistence type="predicted"/>
<sequence>MSKTRFSFGSRSASLRVNKQMNEDATPTLYGGNRFHIPDINTSLFEIRKMRYTGLLTQLLGANARLDLHMVELVNHLGDYFGKVNLRDFGYLRLPLRDAVGALDRDAFKDMRSLQKIVVTQWCAEEDDEFKHVRDMLVEELPSAKWLPTEIRFNIYPELLVHDGTIKFVVDLVRVKREVLSPAILCANKAINQEAAPFLYADNCFKFPCGFIPMSVRSNGFPVFLDLYIAPFLRRIGANAALVRHIEINFPNRLTYHNLSYDQNAEVLQLVQQTCPSLKTVKIWCTPYTGISGPDDDAVPEKLKELDDKPFKAFVSLEKVVVVFRLFRVVHARDRANLDDLMLKMPSSKWSTELFTFGQTR</sequence>
<dbReference type="InterPro" id="IPR038883">
    <property type="entry name" value="AN11006-like"/>
</dbReference>
<accession>A0AAE0K6Y4</accession>